<dbReference type="NCBIfam" id="TIGR02035">
    <property type="entry name" value="D_Ser_am_lyase"/>
    <property type="match status" value="1"/>
</dbReference>
<evidence type="ECO:0000313" key="7">
    <source>
        <dbReference type="Proteomes" id="UP000180280"/>
    </source>
</evidence>
<evidence type="ECO:0000256" key="4">
    <source>
        <dbReference type="HAMAP-Rule" id="MF_01030"/>
    </source>
</evidence>
<dbReference type="HAMAP" id="MF_01030">
    <property type="entry name" value="D_Ser_dehydrat"/>
    <property type="match status" value="1"/>
</dbReference>
<proteinExistence type="inferred from homology"/>
<sequence>MSQHLPSPLSARLLSKQAMLWLNDNAGSAPVPPQPAPSDIESARARLQRCRGLLAKLFPQLAGNGGAIESPLLPLASLQQAQGSDAAREGMWLLKADHALPVAGSIKARGGFHEVLALAESIAQRHGLLDEAGDRAALASPAARECFSHHAVMVGSTGNLGMSIGLIAAALGFRAVVHMSVDAKAWKKERLRRHGVQVVEHAGDYAQAVAAGRSAALADPTTHFVDDEHSLELFLGYATAARELADQLQQAGRMVDAAHPLFVYLPCGVGGAPGGIALGLKTLFGEHVHCFFAEPAAAPCMLVQLAAGLGAPVSVYDIGLDNRTEADGLAVGLASPLVSPLMASLLSGVFTVEDRQLFAALLSLFEAEGIELEPSAAAGLPGPAWICRSETGRAYLDRNGLGHLLANATHVVWSTGGSLVPAAEHVRFRAEGRRLRGDAQPE</sequence>
<name>A0ABX3CGA8_9NEIS</name>
<gene>
    <name evidence="4" type="primary">dsdA</name>
    <name evidence="6" type="ORF">BI344_00465</name>
</gene>
<comment type="catalytic activity">
    <reaction evidence="4">
        <text>D-serine = pyruvate + NH4(+)</text>
        <dbReference type="Rhea" id="RHEA:13977"/>
        <dbReference type="ChEBI" id="CHEBI:15361"/>
        <dbReference type="ChEBI" id="CHEBI:28938"/>
        <dbReference type="ChEBI" id="CHEBI:35247"/>
        <dbReference type="EC" id="4.3.1.18"/>
    </reaction>
</comment>
<dbReference type="InterPro" id="IPR050147">
    <property type="entry name" value="Ser/Thr_Dehydratase"/>
</dbReference>
<organism evidence="6 7">
    <name type="scientific">Chromobacterium sphagni</name>
    <dbReference type="NCBI Taxonomy" id="1903179"/>
    <lineage>
        <taxon>Bacteria</taxon>
        <taxon>Pseudomonadati</taxon>
        <taxon>Pseudomonadota</taxon>
        <taxon>Betaproteobacteria</taxon>
        <taxon>Neisseriales</taxon>
        <taxon>Chromobacteriaceae</taxon>
        <taxon>Chromobacterium</taxon>
    </lineage>
</organism>
<dbReference type="InterPro" id="IPR036052">
    <property type="entry name" value="TrpB-like_PALP_sf"/>
</dbReference>
<keyword evidence="7" id="KW-1185">Reference proteome</keyword>
<evidence type="ECO:0000256" key="2">
    <source>
        <dbReference type="ARBA" id="ARBA00022898"/>
    </source>
</evidence>
<evidence type="ECO:0000256" key="3">
    <source>
        <dbReference type="ARBA" id="ARBA00023239"/>
    </source>
</evidence>
<keyword evidence="3 4" id="KW-0456">Lyase</keyword>
<dbReference type="NCBIfam" id="NF002823">
    <property type="entry name" value="PRK02991.1"/>
    <property type="match status" value="1"/>
</dbReference>
<dbReference type="EC" id="4.3.1.18" evidence="4"/>
<comment type="caution">
    <text evidence="6">The sequence shown here is derived from an EMBL/GenBank/DDBJ whole genome shotgun (WGS) entry which is preliminary data.</text>
</comment>
<feature type="domain" description="Tryptophan synthase beta chain-like PALP" evidence="5">
    <location>
        <begin position="70"/>
        <end position="382"/>
    </location>
</feature>
<dbReference type="PANTHER" id="PTHR48078">
    <property type="entry name" value="THREONINE DEHYDRATASE, MITOCHONDRIAL-RELATED"/>
    <property type="match status" value="1"/>
</dbReference>
<reference evidence="6 7" key="1">
    <citation type="submission" date="2016-09" db="EMBL/GenBank/DDBJ databases">
        <title>Chromobacterium muskegensis sp. nov., an insecticidal bacterium isolated from Sphagnum bogs.</title>
        <authorList>
            <person name="Sparks M.E."/>
            <person name="Blackburn M.B."/>
            <person name="Gundersen-Rindal D.E."/>
            <person name="Mitchell A."/>
            <person name="Farrar R."/>
            <person name="Kuhar D."/>
        </authorList>
    </citation>
    <scope>NUCLEOTIDE SEQUENCE [LARGE SCALE GENOMIC DNA]</scope>
    <source>
        <strain evidence="6 7">14B-1</strain>
    </source>
</reference>
<evidence type="ECO:0000256" key="1">
    <source>
        <dbReference type="ARBA" id="ARBA00001933"/>
    </source>
</evidence>
<dbReference type="InterPro" id="IPR011780">
    <property type="entry name" value="D_Ser_am_lyase"/>
</dbReference>
<dbReference type="PANTHER" id="PTHR48078:SF9">
    <property type="entry name" value="D-SERINE DEHYDRATASE"/>
    <property type="match status" value="1"/>
</dbReference>
<keyword evidence="2 4" id="KW-0663">Pyridoxal phosphate</keyword>
<evidence type="ECO:0000313" key="6">
    <source>
        <dbReference type="EMBL" id="OHX21060.1"/>
    </source>
</evidence>
<dbReference type="Gene3D" id="3.40.50.1100">
    <property type="match status" value="2"/>
</dbReference>
<dbReference type="InterPro" id="IPR001926">
    <property type="entry name" value="TrpB-like_PALP"/>
</dbReference>
<evidence type="ECO:0000259" key="5">
    <source>
        <dbReference type="Pfam" id="PF00291"/>
    </source>
</evidence>
<dbReference type="EMBL" id="MKCT01000001">
    <property type="protein sequence ID" value="OHX21060.1"/>
    <property type="molecule type" value="Genomic_DNA"/>
</dbReference>
<feature type="modified residue" description="N6-(pyridoxal phosphate)lysine" evidence="4">
    <location>
        <position position="107"/>
    </location>
</feature>
<protein>
    <recommendedName>
        <fullName evidence="4">Probable D-serine dehydratase</fullName>
        <ecNumber evidence="4">4.3.1.18</ecNumber>
    </recommendedName>
    <alternativeName>
        <fullName evidence="4">D-serine deaminase</fullName>
        <shortName evidence="4">DSD</shortName>
    </alternativeName>
</protein>
<comment type="cofactor">
    <cofactor evidence="1 4">
        <name>pyridoxal 5'-phosphate</name>
        <dbReference type="ChEBI" id="CHEBI:597326"/>
    </cofactor>
</comment>
<comment type="similarity">
    <text evidence="4">Belongs to the serine/threonine dehydratase family. DsdA subfamily.</text>
</comment>
<accession>A0ABX3CGA8</accession>
<dbReference type="SUPFAM" id="SSF53686">
    <property type="entry name" value="Tryptophan synthase beta subunit-like PLP-dependent enzymes"/>
    <property type="match status" value="1"/>
</dbReference>
<dbReference type="Pfam" id="PF00291">
    <property type="entry name" value="PALP"/>
    <property type="match status" value="1"/>
</dbReference>
<dbReference type="Proteomes" id="UP000180280">
    <property type="component" value="Unassembled WGS sequence"/>
</dbReference>
<dbReference type="RefSeq" id="WP_071111019.1">
    <property type="nucleotide sequence ID" value="NZ_MKCT01000001.1"/>
</dbReference>